<dbReference type="SUPFAM" id="SSF109854">
    <property type="entry name" value="DinB/YfiT-like putative metalloenzymes"/>
    <property type="match status" value="1"/>
</dbReference>
<dbReference type="RefSeq" id="WP_175590546.1">
    <property type="nucleotide sequence ID" value="NZ_JABWGN010000006.1"/>
</dbReference>
<reference evidence="1 2" key="1">
    <citation type="submission" date="2020-06" db="EMBL/GenBank/DDBJ databases">
        <title>Nonomuraea sp. SMC257, a novel actinomycete isolated from soil.</title>
        <authorList>
            <person name="Chanama M."/>
        </authorList>
    </citation>
    <scope>NUCLEOTIDE SEQUENCE [LARGE SCALE GENOMIC DNA]</scope>
    <source>
        <strain evidence="1 2">SMC257</strain>
    </source>
</reference>
<dbReference type="InterPro" id="IPR034660">
    <property type="entry name" value="DinB/YfiT-like"/>
</dbReference>
<accession>A0A7Y6I7R2</accession>
<gene>
    <name evidence="1" type="ORF">HTZ77_16910</name>
</gene>
<dbReference type="AlphaFoldDB" id="A0A7Y6I7R2"/>
<dbReference type="InterPro" id="IPR007061">
    <property type="entry name" value="MST-like"/>
</dbReference>
<comment type="caution">
    <text evidence="1">The sequence shown here is derived from an EMBL/GenBank/DDBJ whole genome shotgun (WGS) entry which is preliminary data.</text>
</comment>
<proteinExistence type="predicted"/>
<keyword evidence="2" id="KW-1185">Reference proteome</keyword>
<dbReference type="Pfam" id="PF04978">
    <property type="entry name" value="MST"/>
    <property type="match status" value="1"/>
</dbReference>
<dbReference type="EMBL" id="JABWGN010000006">
    <property type="protein sequence ID" value="NUW33101.1"/>
    <property type="molecule type" value="Genomic_DNA"/>
</dbReference>
<dbReference type="Proteomes" id="UP000586042">
    <property type="component" value="Unassembled WGS sequence"/>
</dbReference>
<name>A0A7Y6I7R2_9ACTN</name>
<sequence length="172" mass="19026">MTWTAPEVTRPEGSLLAPEAELLPGLLDWHRATFLHKCAGLTGEQLAAAPIPWSNLSLLGLIRHLAKVEHIWFRRSFLGEDVPKLYSTPERPDADFEDLDPIRAEADHAVLLEQQDMARKATAGVPLDTTFENAGWGTVTLRLVFNHMIGEYARHNGHADMIRQGVDGVTGA</sequence>
<dbReference type="Gene3D" id="1.20.120.450">
    <property type="entry name" value="dinb family like domain"/>
    <property type="match status" value="1"/>
</dbReference>
<evidence type="ECO:0000313" key="2">
    <source>
        <dbReference type="Proteomes" id="UP000586042"/>
    </source>
</evidence>
<protein>
    <submittedName>
        <fullName evidence="1">DinB family protein</fullName>
    </submittedName>
</protein>
<evidence type="ECO:0000313" key="1">
    <source>
        <dbReference type="EMBL" id="NUW33101.1"/>
    </source>
</evidence>
<organism evidence="1 2">
    <name type="scientific">Nonomuraea montanisoli</name>
    <dbReference type="NCBI Taxonomy" id="2741721"/>
    <lineage>
        <taxon>Bacteria</taxon>
        <taxon>Bacillati</taxon>
        <taxon>Actinomycetota</taxon>
        <taxon>Actinomycetes</taxon>
        <taxon>Streptosporangiales</taxon>
        <taxon>Streptosporangiaceae</taxon>
        <taxon>Nonomuraea</taxon>
    </lineage>
</organism>